<dbReference type="PANTHER" id="PTHR12385">
    <property type="entry name" value="CHOLINE TRANSPORTER-LIKE (SLC FAMILY 44)"/>
    <property type="match status" value="1"/>
</dbReference>
<dbReference type="AlphaFoldDB" id="A2FGK6"/>
<dbReference type="KEGG" id="tva:4753737"/>
<feature type="transmembrane region" description="Helical" evidence="6">
    <location>
        <begin position="259"/>
        <end position="283"/>
    </location>
</feature>
<dbReference type="Pfam" id="PF04515">
    <property type="entry name" value="Choline_transpo"/>
    <property type="match status" value="1"/>
</dbReference>
<keyword evidence="3 6" id="KW-0812">Transmembrane</keyword>
<feature type="transmembrane region" description="Helical" evidence="6">
    <location>
        <begin position="136"/>
        <end position="158"/>
    </location>
</feature>
<feature type="transmembrane region" description="Helical" evidence="6">
    <location>
        <begin position="295"/>
        <end position="315"/>
    </location>
</feature>
<dbReference type="PANTHER" id="PTHR12385:SF4">
    <property type="entry name" value="PROTEIN PNS1"/>
    <property type="match status" value="1"/>
</dbReference>
<dbReference type="EMBL" id="DS113780">
    <property type="protein sequence ID" value="EAX95972.1"/>
    <property type="molecule type" value="Genomic_DNA"/>
</dbReference>
<proteinExistence type="inferred from homology"/>
<dbReference type="GO" id="GO:0005886">
    <property type="term" value="C:plasma membrane"/>
    <property type="evidence" value="ECO:0007669"/>
    <property type="project" value="UniProtKB-SubCell"/>
</dbReference>
<dbReference type="OrthoDB" id="10650724at2759"/>
<comment type="function">
    <text evidence="6">Choline transporter.</text>
</comment>
<evidence type="ECO:0000256" key="5">
    <source>
        <dbReference type="ARBA" id="ARBA00023136"/>
    </source>
</evidence>
<gene>
    <name evidence="7" type="ORF">TVAG_114830</name>
</gene>
<feature type="transmembrane region" description="Helical" evidence="6">
    <location>
        <begin position="215"/>
        <end position="238"/>
    </location>
</feature>
<dbReference type="InterPro" id="IPR007603">
    <property type="entry name" value="Choline_transptr-like"/>
</dbReference>
<keyword evidence="4 6" id="KW-1133">Transmembrane helix</keyword>
<feature type="transmembrane region" description="Helical" evidence="6">
    <location>
        <begin position="486"/>
        <end position="505"/>
    </location>
</feature>
<accession>A2FGK6</accession>
<reference evidence="7" key="2">
    <citation type="journal article" date="2007" name="Science">
        <title>Draft genome sequence of the sexually transmitted pathogen Trichomonas vaginalis.</title>
        <authorList>
            <person name="Carlton J.M."/>
            <person name="Hirt R.P."/>
            <person name="Silva J.C."/>
            <person name="Delcher A.L."/>
            <person name="Schatz M."/>
            <person name="Zhao Q."/>
            <person name="Wortman J.R."/>
            <person name="Bidwell S.L."/>
            <person name="Alsmark U.C.M."/>
            <person name="Besteiro S."/>
            <person name="Sicheritz-Ponten T."/>
            <person name="Noel C.J."/>
            <person name="Dacks J.B."/>
            <person name="Foster P.G."/>
            <person name="Simillion C."/>
            <person name="Van de Peer Y."/>
            <person name="Miranda-Saavedra D."/>
            <person name="Barton G.J."/>
            <person name="Westrop G.D."/>
            <person name="Mueller S."/>
            <person name="Dessi D."/>
            <person name="Fiori P.L."/>
            <person name="Ren Q."/>
            <person name="Paulsen I."/>
            <person name="Zhang H."/>
            <person name="Bastida-Corcuera F.D."/>
            <person name="Simoes-Barbosa A."/>
            <person name="Brown M.T."/>
            <person name="Hayes R.D."/>
            <person name="Mukherjee M."/>
            <person name="Okumura C.Y."/>
            <person name="Schneider R."/>
            <person name="Smith A.J."/>
            <person name="Vanacova S."/>
            <person name="Villalvazo M."/>
            <person name="Haas B.J."/>
            <person name="Pertea M."/>
            <person name="Feldblyum T.V."/>
            <person name="Utterback T.R."/>
            <person name="Shu C.L."/>
            <person name="Osoegawa K."/>
            <person name="de Jong P.J."/>
            <person name="Hrdy I."/>
            <person name="Horvathova L."/>
            <person name="Zubacova Z."/>
            <person name="Dolezal P."/>
            <person name="Malik S.B."/>
            <person name="Logsdon J.M. Jr."/>
            <person name="Henze K."/>
            <person name="Gupta A."/>
            <person name="Wang C.C."/>
            <person name="Dunne R.L."/>
            <person name="Upcroft J.A."/>
            <person name="Upcroft P."/>
            <person name="White O."/>
            <person name="Salzberg S.L."/>
            <person name="Tang P."/>
            <person name="Chiu C.-H."/>
            <person name="Lee Y.-S."/>
            <person name="Embley T.M."/>
            <person name="Coombs G.H."/>
            <person name="Mottram J.C."/>
            <person name="Tachezy J."/>
            <person name="Fraser-Liggett C.M."/>
            <person name="Johnson P.J."/>
        </authorList>
    </citation>
    <scope>NUCLEOTIDE SEQUENCE [LARGE SCALE GENOMIC DNA]</scope>
    <source>
        <strain evidence="7">G3</strain>
    </source>
</reference>
<evidence type="ECO:0000256" key="6">
    <source>
        <dbReference type="RuleBase" id="RU368066"/>
    </source>
</evidence>
<evidence type="ECO:0000256" key="1">
    <source>
        <dbReference type="ARBA" id="ARBA00004141"/>
    </source>
</evidence>
<dbReference type="Proteomes" id="UP000001542">
    <property type="component" value="Unassembled WGS sequence"/>
</dbReference>
<dbReference type="VEuPathDB" id="TrichDB:TVAG_114830"/>
<name>A2FGK6_TRIV3</name>
<evidence type="ECO:0000256" key="2">
    <source>
        <dbReference type="ARBA" id="ARBA00007168"/>
    </source>
</evidence>
<dbReference type="RefSeq" id="XP_001308902.1">
    <property type="nucleotide sequence ID" value="XM_001308901.1"/>
</dbReference>
<evidence type="ECO:0000313" key="8">
    <source>
        <dbReference type="Proteomes" id="UP000001542"/>
    </source>
</evidence>
<comment type="similarity">
    <text evidence="2 6">Belongs to the CTL (choline transporter-like) family.</text>
</comment>
<dbReference type="GO" id="GO:0022857">
    <property type="term" value="F:transmembrane transporter activity"/>
    <property type="evidence" value="ECO:0000318"/>
    <property type="project" value="GO_Central"/>
</dbReference>
<keyword evidence="8" id="KW-1185">Reference proteome</keyword>
<evidence type="ECO:0000256" key="4">
    <source>
        <dbReference type="ARBA" id="ARBA00022989"/>
    </source>
</evidence>
<sequence>MSEEKGLPSNYETPLQVDDAVTAYPQADNPYYEHDGVDQVQNADNADQHDPAAANAQDYKYHEYKNTDSSLMQGLTSASTKSDYDLYSDMTYGDDPLSWMIMSNDPDKYVGFWNTPDSLRNFNDSSRQLKQLNSKWWAIPFLLNLFILFVINCCSWKKQAFAKIPVTIFICFVFVLLIILYNVSEQFLPVLSAKYGIIVSLCIHFILYICKVKFNWPWIFLIFFFVFLGYIVLVFTHGRAEYDASMVKLINSGVILKPFYIIFILASLTIMSIITVFTLYTAWSVDWNSYGFFQFYLIVSFYSIVCVFGNCFYMITSYLSAKLYLTGAQPTQQDLLHACRRAFYDNFGVACKLALILPFVEPLHAVARFDPAPMTADYPVSLKQFADLHQTVARTVIKISRQLARIIIKPLGYPNRRALVYSAVYGIEYNEACKRYAEICATRGANLVDEAYKYDAQLAFKQFHLGIALTYILPAIGPALSFHGLAYARGLFLLFALYFTLRTIMRSYLETVFVMFGELPENANNVRDNLRDELIGMYQNCARSINNAYDRDAGILTGLNSQKYSQ</sequence>
<dbReference type="GO" id="GO:0055085">
    <property type="term" value="P:transmembrane transport"/>
    <property type="evidence" value="ECO:0000318"/>
    <property type="project" value="GO_Central"/>
</dbReference>
<comment type="subcellular location">
    <subcellularLocation>
        <location evidence="6">Cell membrane</location>
        <topology evidence="6">Multi-pass membrane protein</topology>
    </subcellularLocation>
    <subcellularLocation>
        <location evidence="1">Membrane</location>
        <topology evidence="1">Multi-pass membrane protein</topology>
    </subcellularLocation>
</comment>
<feature type="transmembrane region" description="Helical" evidence="6">
    <location>
        <begin position="190"/>
        <end position="209"/>
    </location>
</feature>
<dbReference type="VEuPathDB" id="TrichDB:TVAGG3_0037190"/>
<feature type="transmembrane region" description="Helical" evidence="6">
    <location>
        <begin position="164"/>
        <end position="183"/>
    </location>
</feature>
<reference evidence="7" key="1">
    <citation type="submission" date="2006-10" db="EMBL/GenBank/DDBJ databases">
        <authorList>
            <person name="Amadeo P."/>
            <person name="Zhao Q."/>
            <person name="Wortman J."/>
            <person name="Fraser-Liggett C."/>
            <person name="Carlton J."/>
        </authorList>
    </citation>
    <scope>NUCLEOTIDE SEQUENCE</scope>
    <source>
        <strain evidence="7">G3</strain>
    </source>
</reference>
<dbReference type="GO" id="GO:0016020">
    <property type="term" value="C:membrane"/>
    <property type="evidence" value="ECO:0000318"/>
    <property type="project" value="GO_Central"/>
</dbReference>
<evidence type="ECO:0000256" key="3">
    <source>
        <dbReference type="ARBA" id="ARBA00022692"/>
    </source>
</evidence>
<organism evidence="7 8">
    <name type="scientific">Trichomonas vaginalis (strain ATCC PRA-98 / G3)</name>
    <dbReference type="NCBI Taxonomy" id="412133"/>
    <lineage>
        <taxon>Eukaryota</taxon>
        <taxon>Metamonada</taxon>
        <taxon>Parabasalia</taxon>
        <taxon>Trichomonadida</taxon>
        <taxon>Trichomonadidae</taxon>
        <taxon>Trichomonas</taxon>
    </lineage>
</organism>
<dbReference type="InParanoid" id="A2FGK6"/>
<protein>
    <recommendedName>
        <fullName evidence="6">Choline transporter-like protein</fullName>
    </recommendedName>
</protein>
<keyword evidence="5 6" id="KW-0472">Membrane</keyword>
<evidence type="ECO:0000313" key="7">
    <source>
        <dbReference type="EMBL" id="EAX95972.1"/>
    </source>
</evidence>